<keyword evidence="2 6" id="KW-0288">FMN</keyword>
<keyword evidence="4 8" id="KW-0503">Monooxygenase</keyword>
<comment type="similarity">
    <text evidence="5">Belongs to the NtaA/SnaA/DszA monooxygenase family.</text>
</comment>
<protein>
    <submittedName>
        <fullName evidence="8">FMN-dependent oxidoreductase (Nitrilotriacetate monooxygenase family)</fullName>
    </submittedName>
    <submittedName>
        <fullName evidence="9">LLM class flavin-dependent oxidoreductase</fullName>
    </submittedName>
</protein>
<dbReference type="EMBL" id="RZGY01000001">
    <property type="protein sequence ID" value="RUQ86922.1"/>
    <property type="molecule type" value="Genomic_DNA"/>
</dbReference>
<evidence type="ECO:0000256" key="3">
    <source>
        <dbReference type="ARBA" id="ARBA00023002"/>
    </source>
</evidence>
<evidence type="ECO:0000256" key="6">
    <source>
        <dbReference type="PIRSR" id="PIRSR000337-1"/>
    </source>
</evidence>
<feature type="binding site" evidence="6">
    <location>
        <position position="56"/>
    </location>
    <ligand>
        <name>FMN</name>
        <dbReference type="ChEBI" id="CHEBI:58210"/>
    </ligand>
</feature>
<dbReference type="EMBL" id="PYAU01000001">
    <property type="protein sequence ID" value="PSL38571.1"/>
    <property type="molecule type" value="Genomic_DNA"/>
</dbReference>
<dbReference type="SUPFAM" id="SSF51679">
    <property type="entry name" value="Bacterial luciferase-like"/>
    <property type="match status" value="1"/>
</dbReference>
<evidence type="ECO:0000259" key="7">
    <source>
        <dbReference type="Pfam" id="PF00296"/>
    </source>
</evidence>
<dbReference type="Gene3D" id="3.20.20.30">
    <property type="entry name" value="Luciferase-like domain"/>
    <property type="match status" value="1"/>
</dbReference>
<organism evidence="8 10">
    <name type="scientific">Labedella gwakjiensis</name>
    <dbReference type="NCBI Taxonomy" id="390269"/>
    <lineage>
        <taxon>Bacteria</taxon>
        <taxon>Bacillati</taxon>
        <taxon>Actinomycetota</taxon>
        <taxon>Actinomycetes</taxon>
        <taxon>Micrococcales</taxon>
        <taxon>Microbacteriaceae</taxon>
        <taxon>Labedella</taxon>
    </lineage>
</organism>
<name>A0A2P8GX98_9MICO</name>
<dbReference type="Proteomes" id="UP000241203">
    <property type="component" value="Unassembled WGS sequence"/>
</dbReference>
<sequence>MSRLQHFGWFLSRGFGPHGWGHPYLDWDYRWERPYLYQQSIRTLEQAGLDLLIAEDALSLGNPETIDLRIRGAYGGPKHDPLMLAPFLFAATSHIGIAPTVNAGAYPPYLAARQFATLHHLSGHRLGINVVTDTGSARHFGVESLGHDAAYARADEWTTGVRRLWDSWGDGALVADRATGYYADASKLEAVQHRGEYFSFDGPLNALPFTEGAPAIVSPGGSPRGFAFAGTHSDVQLALAPLSVQGVRDYRARVHEATIAAGRAPSDIKILLVFKPIIAASPDEADRIVEASQHPSDADLLVIAAGLSSDLETDLTGLDLDAPIDESIFGDHVSRGTIAGLRGDATSFADVTLRQLLERKARLGRITDRAGFVGTAEEIADFIEELGAEADNDGFIFSGDLHPVTVHRMLGELAPILRRRGLLRREFGDGGIRANLNDF</sequence>
<keyword evidence="11" id="KW-1185">Reference proteome</keyword>
<proteinExistence type="inferred from homology"/>
<reference evidence="9 11" key="2">
    <citation type="submission" date="2018-12" db="EMBL/GenBank/DDBJ databases">
        <authorList>
            <person name="hu s."/>
            <person name="Xu Y."/>
            <person name="Xu B."/>
            <person name="Li F."/>
        </authorList>
    </citation>
    <scope>NUCLEOTIDE SEQUENCE [LARGE SCALE GENOMIC DNA]</scope>
    <source>
        <strain evidence="9 11">KSW2-17</strain>
    </source>
</reference>
<evidence type="ECO:0000313" key="11">
    <source>
        <dbReference type="Proteomes" id="UP000268291"/>
    </source>
</evidence>
<dbReference type="PANTHER" id="PTHR30011:SF16">
    <property type="entry name" value="C2H2 FINGER DOMAIN TRANSCRIPTION FACTOR (EUROFUNG)-RELATED"/>
    <property type="match status" value="1"/>
</dbReference>
<dbReference type="PANTHER" id="PTHR30011">
    <property type="entry name" value="ALKANESULFONATE MONOOXYGENASE-RELATED"/>
    <property type="match status" value="1"/>
</dbReference>
<feature type="binding site" evidence="6">
    <location>
        <position position="147"/>
    </location>
    <ligand>
        <name>FMN</name>
        <dbReference type="ChEBI" id="CHEBI:58210"/>
    </ligand>
</feature>
<evidence type="ECO:0000313" key="9">
    <source>
        <dbReference type="EMBL" id="RUQ86922.1"/>
    </source>
</evidence>
<evidence type="ECO:0000313" key="10">
    <source>
        <dbReference type="Proteomes" id="UP000241203"/>
    </source>
</evidence>
<dbReference type="Proteomes" id="UP000268291">
    <property type="component" value="Unassembled WGS sequence"/>
</dbReference>
<keyword evidence="1 6" id="KW-0285">Flavoprotein</keyword>
<comment type="caution">
    <text evidence="8">The sequence shown here is derived from an EMBL/GenBank/DDBJ whole genome shotgun (WGS) entry which is preliminary data.</text>
</comment>
<evidence type="ECO:0000256" key="2">
    <source>
        <dbReference type="ARBA" id="ARBA00022643"/>
    </source>
</evidence>
<dbReference type="InterPro" id="IPR011251">
    <property type="entry name" value="Luciferase-like_dom"/>
</dbReference>
<dbReference type="InterPro" id="IPR036661">
    <property type="entry name" value="Luciferase-like_sf"/>
</dbReference>
<dbReference type="RefSeq" id="WP_106563569.1">
    <property type="nucleotide sequence ID" value="NZ_PYAU01000001.1"/>
</dbReference>
<keyword evidence="3" id="KW-0560">Oxidoreductase</keyword>
<dbReference type="Pfam" id="PF00296">
    <property type="entry name" value="Bac_luciferase"/>
    <property type="match status" value="1"/>
</dbReference>
<dbReference type="OrthoDB" id="9135350at2"/>
<dbReference type="InterPro" id="IPR051260">
    <property type="entry name" value="Diverse_substr_monoxygenases"/>
</dbReference>
<dbReference type="InterPro" id="IPR016215">
    <property type="entry name" value="NTA_MOA"/>
</dbReference>
<dbReference type="AlphaFoldDB" id="A0A2P8GX98"/>
<gene>
    <name evidence="8" type="ORF">CLV49_2196</name>
    <name evidence="9" type="ORF">ELQ93_08235</name>
</gene>
<evidence type="ECO:0000256" key="4">
    <source>
        <dbReference type="ARBA" id="ARBA00023033"/>
    </source>
</evidence>
<dbReference type="PIRSF" id="PIRSF000337">
    <property type="entry name" value="NTA_MOA"/>
    <property type="match status" value="1"/>
</dbReference>
<feature type="domain" description="Luciferase-like" evidence="7">
    <location>
        <begin position="39"/>
        <end position="385"/>
    </location>
</feature>
<dbReference type="GO" id="GO:0016705">
    <property type="term" value="F:oxidoreductase activity, acting on paired donors, with incorporation or reduction of molecular oxygen"/>
    <property type="evidence" value="ECO:0007669"/>
    <property type="project" value="InterPro"/>
</dbReference>
<reference evidence="8 10" key="1">
    <citation type="submission" date="2018-03" db="EMBL/GenBank/DDBJ databases">
        <title>Genomic Encyclopedia of Archaeal and Bacterial Type Strains, Phase II (KMG-II): from individual species to whole genera.</title>
        <authorList>
            <person name="Goeker M."/>
        </authorList>
    </citation>
    <scope>NUCLEOTIDE SEQUENCE [LARGE SCALE GENOMIC DNA]</scope>
    <source>
        <strain evidence="8 10">DSM 21548</strain>
    </source>
</reference>
<feature type="binding site" evidence="6">
    <location>
        <position position="100"/>
    </location>
    <ligand>
        <name>FMN</name>
        <dbReference type="ChEBI" id="CHEBI:58210"/>
    </ligand>
</feature>
<evidence type="ECO:0000256" key="5">
    <source>
        <dbReference type="ARBA" id="ARBA00033748"/>
    </source>
</evidence>
<dbReference type="GO" id="GO:0004497">
    <property type="term" value="F:monooxygenase activity"/>
    <property type="evidence" value="ECO:0007669"/>
    <property type="project" value="UniProtKB-KW"/>
</dbReference>
<feature type="binding site" evidence="6">
    <location>
        <position position="151"/>
    </location>
    <ligand>
        <name>FMN</name>
        <dbReference type="ChEBI" id="CHEBI:58210"/>
    </ligand>
</feature>
<accession>A0A2P8GX98</accession>
<feature type="binding site" evidence="6">
    <location>
        <position position="222"/>
    </location>
    <ligand>
        <name>FMN</name>
        <dbReference type="ChEBI" id="CHEBI:58210"/>
    </ligand>
</feature>
<evidence type="ECO:0000256" key="1">
    <source>
        <dbReference type="ARBA" id="ARBA00022630"/>
    </source>
</evidence>
<evidence type="ECO:0000313" key="8">
    <source>
        <dbReference type="EMBL" id="PSL38571.1"/>
    </source>
</evidence>